<accession>A0ABP8XUS3</accession>
<proteinExistence type="predicted"/>
<name>A0ABP8XUS3_9PSEU</name>
<reference evidence="2" key="1">
    <citation type="journal article" date="2019" name="Int. J. Syst. Evol. Microbiol.">
        <title>The Global Catalogue of Microorganisms (GCM) 10K type strain sequencing project: providing services to taxonomists for standard genome sequencing and annotation.</title>
        <authorList>
            <consortium name="The Broad Institute Genomics Platform"/>
            <consortium name="The Broad Institute Genome Sequencing Center for Infectious Disease"/>
            <person name="Wu L."/>
            <person name="Ma J."/>
        </authorList>
    </citation>
    <scope>NUCLEOTIDE SEQUENCE [LARGE SCALE GENOMIC DNA]</scope>
    <source>
        <strain evidence="2">JCM 18055</strain>
    </source>
</reference>
<evidence type="ECO:0008006" key="3">
    <source>
        <dbReference type="Google" id="ProtNLM"/>
    </source>
</evidence>
<dbReference type="RefSeq" id="WP_345384921.1">
    <property type="nucleotide sequence ID" value="NZ_BAABIC010000051.1"/>
</dbReference>
<evidence type="ECO:0000313" key="2">
    <source>
        <dbReference type="Proteomes" id="UP001500325"/>
    </source>
</evidence>
<organism evidence="1 2">
    <name type="scientific">Pseudonocardia yuanmonensis</name>
    <dbReference type="NCBI Taxonomy" id="1095914"/>
    <lineage>
        <taxon>Bacteria</taxon>
        <taxon>Bacillati</taxon>
        <taxon>Actinomycetota</taxon>
        <taxon>Actinomycetes</taxon>
        <taxon>Pseudonocardiales</taxon>
        <taxon>Pseudonocardiaceae</taxon>
        <taxon>Pseudonocardia</taxon>
    </lineage>
</organism>
<dbReference type="EMBL" id="BAABIC010000051">
    <property type="protein sequence ID" value="GAA4715141.1"/>
    <property type="molecule type" value="Genomic_DNA"/>
</dbReference>
<sequence length="110" mass="12352">MSINDRVYELATKVRQQKAAIETEEATKNAFVMPFIGTVLGYDVFNPSEVIPEFTADVGVKKGEKIDYALVHGGQVQILVEAKKVTEPLRIEHSSQLFRYFSVTNARVAY</sequence>
<comment type="caution">
    <text evidence="1">The sequence shown here is derived from an EMBL/GenBank/DDBJ whole genome shotgun (WGS) entry which is preliminary data.</text>
</comment>
<evidence type="ECO:0000313" key="1">
    <source>
        <dbReference type="EMBL" id="GAA4715141.1"/>
    </source>
</evidence>
<gene>
    <name evidence="1" type="ORF">GCM10023215_67820</name>
</gene>
<dbReference type="Proteomes" id="UP001500325">
    <property type="component" value="Unassembled WGS sequence"/>
</dbReference>
<keyword evidence="2" id="KW-1185">Reference proteome</keyword>
<protein>
    <recommendedName>
        <fullName evidence="3">Type I restriction enzyme R protein N-terminal domain-containing protein</fullName>
    </recommendedName>
</protein>